<protein>
    <submittedName>
        <fullName evidence="1">Uncharacterized protein</fullName>
    </submittedName>
</protein>
<reference evidence="1" key="1">
    <citation type="submission" date="2011-04" db="EMBL/GenBank/DDBJ databases">
        <title>Evolution of plant cell wall degrading machinery underlies the functional diversity of forest fungi.</title>
        <authorList>
            <consortium name="US DOE Joint Genome Institute (JGI-PGF)"/>
            <person name="Eastwood D.C."/>
            <person name="Floudas D."/>
            <person name="Binder M."/>
            <person name="Majcherczyk A."/>
            <person name="Schneider P."/>
            <person name="Aerts A."/>
            <person name="Asiegbu F.O."/>
            <person name="Baker S.E."/>
            <person name="Barry K."/>
            <person name="Bendiksby M."/>
            <person name="Blumentritt M."/>
            <person name="Coutinho P.M."/>
            <person name="Cullen D."/>
            <person name="Cullen D."/>
            <person name="Gathman A."/>
            <person name="Goodell B."/>
            <person name="Henrissat B."/>
            <person name="Ihrmark K."/>
            <person name="Kauserud H."/>
            <person name="Kohler A."/>
            <person name="LaButti K."/>
            <person name="Lapidus A."/>
            <person name="Lavin J.L."/>
            <person name="Lee Y.-H."/>
            <person name="Lindquist E."/>
            <person name="Lilly W."/>
            <person name="Lucas S."/>
            <person name="Morin E."/>
            <person name="Murat C."/>
            <person name="Oguiza J.A."/>
            <person name="Park J."/>
            <person name="Pisabarro A.G."/>
            <person name="Riley R."/>
            <person name="Rosling A."/>
            <person name="Salamov A."/>
            <person name="Schmidt O."/>
            <person name="Schmutz J."/>
            <person name="Skrede I."/>
            <person name="Stenlid J."/>
            <person name="Wiebenga A."/>
            <person name="Xie X."/>
            <person name="Kues U."/>
            <person name="Hibbett D.S."/>
            <person name="Hoffmeister D."/>
            <person name="Hogberg N."/>
            <person name="Martin F."/>
            <person name="Grigoriev I.V."/>
            <person name="Watkinson S.C."/>
        </authorList>
    </citation>
    <scope>NUCLEOTIDE SEQUENCE</scope>
    <source>
        <strain evidence="1">S7.9</strain>
    </source>
</reference>
<dbReference type="EMBL" id="GL945433">
    <property type="protein sequence ID" value="EGO26020.1"/>
    <property type="molecule type" value="Genomic_DNA"/>
</dbReference>
<organism>
    <name type="scientific">Serpula lacrymans var. lacrymans (strain S7.9)</name>
    <name type="common">Dry rot fungus</name>
    <dbReference type="NCBI Taxonomy" id="578457"/>
    <lineage>
        <taxon>Eukaryota</taxon>
        <taxon>Fungi</taxon>
        <taxon>Dikarya</taxon>
        <taxon>Basidiomycota</taxon>
        <taxon>Agaricomycotina</taxon>
        <taxon>Agaricomycetes</taxon>
        <taxon>Agaricomycetidae</taxon>
        <taxon>Boletales</taxon>
        <taxon>Coniophorineae</taxon>
        <taxon>Serpulaceae</taxon>
        <taxon>Serpula</taxon>
    </lineage>
</organism>
<dbReference type="HOGENOM" id="CLU_1096501_0_0_1"/>
<evidence type="ECO:0000313" key="1">
    <source>
        <dbReference type="EMBL" id="EGO26020.1"/>
    </source>
</evidence>
<dbReference type="RefSeq" id="XP_007318142.1">
    <property type="nucleotide sequence ID" value="XM_007318080.1"/>
</dbReference>
<feature type="non-terminal residue" evidence="1">
    <location>
        <position position="254"/>
    </location>
</feature>
<name>F8NVB9_SERL9</name>
<dbReference type="Proteomes" id="UP000008064">
    <property type="component" value="Unassembled WGS sequence"/>
</dbReference>
<dbReference type="GeneID" id="18819148"/>
<dbReference type="AlphaFoldDB" id="F8NVB9"/>
<sequence length="254" mass="29050">MKRIKRQMPIFTARKLNTRIIRIAEHLLEQIPGEIDRDNIYPQRPELINIISSLSLSPDTPVEWKEYYLKQVIHPALNAMTPKVAAEVLLKIISCRSKCPLIIIHLCGRIGCTKDMTITSLNMAAVLLRREQEWRAQEGHLLNYQRRALVNVISKLHFLVVEEVAQERHFGQYGQRTDTPTLINLMEPRAAAQCLYSIVADRAGCTLAEVEDFGVISPIRDVADVLVGIAKRILQKLNDEDDRVALHRSRLVYI</sequence>
<dbReference type="KEGG" id="sla:SERLADRAFT_466952"/>
<gene>
    <name evidence="1" type="ORF">SERLADRAFT_466952</name>
</gene>
<proteinExistence type="predicted"/>
<accession>F8NVB9</accession>